<feature type="region of interest" description="Disordered" evidence="1">
    <location>
        <begin position="174"/>
        <end position="196"/>
    </location>
</feature>
<evidence type="ECO:0000313" key="4">
    <source>
        <dbReference type="Proteomes" id="UP001164706"/>
    </source>
</evidence>
<dbReference type="RefSeq" id="WP_267782308.1">
    <property type="nucleotide sequence ID" value="NZ_CP113089.1"/>
</dbReference>
<keyword evidence="3" id="KW-0347">Helicase</keyword>
<dbReference type="GO" id="GO:0004386">
    <property type="term" value="F:helicase activity"/>
    <property type="evidence" value="ECO:0007669"/>
    <property type="project" value="UniProtKB-KW"/>
</dbReference>
<accession>A0A9E8S958</accession>
<feature type="transmembrane region" description="Helical" evidence="2">
    <location>
        <begin position="148"/>
        <end position="166"/>
    </location>
</feature>
<feature type="compositionally biased region" description="Low complexity" evidence="1">
    <location>
        <begin position="184"/>
        <end position="196"/>
    </location>
</feature>
<evidence type="ECO:0000256" key="1">
    <source>
        <dbReference type="SAM" id="MobiDB-lite"/>
    </source>
</evidence>
<evidence type="ECO:0000313" key="3">
    <source>
        <dbReference type="EMBL" id="WAB82325.1"/>
    </source>
</evidence>
<keyword evidence="3" id="KW-0547">Nucleotide-binding</keyword>
<keyword evidence="4" id="KW-1185">Reference proteome</keyword>
<dbReference type="EMBL" id="CP113089">
    <property type="protein sequence ID" value="WAB82325.1"/>
    <property type="molecule type" value="Genomic_DNA"/>
</dbReference>
<evidence type="ECO:0000256" key="2">
    <source>
        <dbReference type="SAM" id="Phobius"/>
    </source>
</evidence>
<keyword evidence="2" id="KW-1133">Transmembrane helix</keyword>
<protein>
    <submittedName>
        <fullName evidence="3">DNA helicase</fullName>
    </submittedName>
</protein>
<keyword evidence="3" id="KW-0067">ATP-binding</keyword>
<keyword evidence="2" id="KW-0812">Transmembrane</keyword>
<proteinExistence type="predicted"/>
<dbReference type="KEGG" id="mdb:OVN18_04785"/>
<dbReference type="AlphaFoldDB" id="A0A9E8S958"/>
<gene>
    <name evidence="3" type="ORF">OVN18_04785</name>
</gene>
<dbReference type="Proteomes" id="UP001164706">
    <property type="component" value="Chromosome"/>
</dbReference>
<organism evidence="3 4">
    <name type="scientific">Microcella daejeonensis</name>
    <dbReference type="NCBI Taxonomy" id="2994971"/>
    <lineage>
        <taxon>Bacteria</taxon>
        <taxon>Bacillati</taxon>
        <taxon>Actinomycetota</taxon>
        <taxon>Actinomycetes</taxon>
        <taxon>Micrococcales</taxon>
        <taxon>Microbacteriaceae</taxon>
        <taxon>Microcella</taxon>
    </lineage>
</organism>
<name>A0A9E8S958_9MICO</name>
<keyword evidence="2" id="KW-0472">Membrane</keyword>
<keyword evidence="3" id="KW-0378">Hydrolase</keyword>
<sequence>MGLSRKRRRELKKLRGAAENVWGEQREVLEHAAKVLRSAGVTVGDVARKDVAPRVRDSYDRRLAPAVDTTVGAVRHAGHVTKHTITDDVVPAVTGAVGSALAALEVARDKHLREAIKTASRASQEVATKAGQRLGLVEVKPSPGPGTFILIGLGVVAVAGIAYAAWQTLRPDDDLWVEDEPESGRTGTTSTPSPEI</sequence>
<reference evidence="3" key="1">
    <citation type="submission" date="2022-11" db="EMBL/GenBank/DDBJ databases">
        <title>Description of Microcella daejonensis nov. sp, isolated from riverside soil.</title>
        <authorList>
            <person name="Molina K.M."/>
            <person name="Kim S.B."/>
        </authorList>
    </citation>
    <scope>NUCLEOTIDE SEQUENCE</scope>
    <source>
        <strain evidence="3">MMS21-STM12</strain>
    </source>
</reference>